<reference evidence="13 14" key="1">
    <citation type="submission" date="2015-03" db="EMBL/GenBank/DDBJ databases">
        <authorList>
            <person name="Murphy D."/>
        </authorList>
    </citation>
    <scope>NUCLEOTIDE SEQUENCE [LARGE SCALE GENOMIC DNA]</scope>
    <source>
        <strain evidence="13 14">D16</strain>
    </source>
</reference>
<evidence type="ECO:0000256" key="11">
    <source>
        <dbReference type="SAM" id="MobiDB-lite"/>
    </source>
</evidence>
<dbReference type="GO" id="GO:0016705">
    <property type="term" value="F:oxidoreductase activity, acting on paired donors, with incorporation or reduction of molecular oxygen"/>
    <property type="evidence" value="ECO:0007669"/>
    <property type="project" value="UniProtKB-ARBA"/>
</dbReference>
<dbReference type="Gene3D" id="2.102.10.10">
    <property type="entry name" value="Rieske [2Fe-2S] iron-sulphur domain"/>
    <property type="match status" value="1"/>
</dbReference>
<feature type="domain" description="Rieske" evidence="12">
    <location>
        <begin position="30"/>
        <end position="131"/>
    </location>
</feature>
<keyword evidence="5" id="KW-0560">Oxidoreductase</keyword>
<comment type="cofactor">
    <cofactor evidence="1">
        <name>Fe cation</name>
        <dbReference type="ChEBI" id="CHEBI:24875"/>
    </cofactor>
</comment>
<evidence type="ECO:0000256" key="3">
    <source>
        <dbReference type="ARBA" id="ARBA00022723"/>
    </source>
</evidence>
<dbReference type="EMBL" id="CTEF01000003">
    <property type="protein sequence ID" value="CQD19804.1"/>
    <property type="molecule type" value="Genomic_DNA"/>
</dbReference>
<dbReference type="GO" id="GO:0051537">
    <property type="term" value="F:2 iron, 2 sulfur cluster binding"/>
    <property type="evidence" value="ECO:0007669"/>
    <property type="project" value="UniProtKB-KW"/>
</dbReference>
<gene>
    <name evidence="13" type="ORF">BN970_04523</name>
</gene>
<keyword evidence="2" id="KW-0001">2Fe-2S</keyword>
<dbReference type="GO" id="GO:0016042">
    <property type="term" value="P:lipid catabolic process"/>
    <property type="evidence" value="ECO:0007669"/>
    <property type="project" value="UniProtKB-KW"/>
</dbReference>
<dbReference type="PANTHER" id="PTHR21266:SF60">
    <property type="entry name" value="3-KETOSTEROID-9-ALPHA-MONOOXYGENASE, OXYGENASE COMPONENT"/>
    <property type="match status" value="1"/>
</dbReference>
<keyword evidence="3" id="KW-0479">Metal-binding</keyword>
<dbReference type="Pfam" id="PF00355">
    <property type="entry name" value="Rieske"/>
    <property type="match status" value="1"/>
</dbReference>
<evidence type="ECO:0000259" key="12">
    <source>
        <dbReference type="PROSITE" id="PS51296"/>
    </source>
</evidence>
<proteinExistence type="predicted"/>
<dbReference type="SUPFAM" id="SSF50022">
    <property type="entry name" value="ISP domain"/>
    <property type="match status" value="1"/>
</dbReference>
<protein>
    <recommendedName>
        <fullName evidence="9">Rieske-type oxygenase</fullName>
    </recommendedName>
</protein>
<evidence type="ECO:0000256" key="6">
    <source>
        <dbReference type="ARBA" id="ARBA00023004"/>
    </source>
</evidence>
<dbReference type="GO" id="GO:0046872">
    <property type="term" value="F:metal ion binding"/>
    <property type="evidence" value="ECO:0007669"/>
    <property type="project" value="UniProtKB-KW"/>
</dbReference>
<organism evidence="13 14">
    <name type="scientific">Mycolicibacterium conceptionense</name>
    <dbReference type="NCBI Taxonomy" id="451644"/>
    <lineage>
        <taxon>Bacteria</taxon>
        <taxon>Bacillati</taxon>
        <taxon>Actinomycetota</taxon>
        <taxon>Actinomycetes</taxon>
        <taxon>Mycobacteriales</taxon>
        <taxon>Mycobacteriaceae</taxon>
        <taxon>Mycolicibacterium</taxon>
    </lineage>
</organism>
<dbReference type="SUPFAM" id="SSF55961">
    <property type="entry name" value="Bet v1-like"/>
    <property type="match status" value="1"/>
</dbReference>
<dbReference type="InterPro" id="IPR036922">
    <property type="entry name" value="Rieske_2Fe-2S_sf"/>
</dbReference>
<accession>A0A0U1DNL3</accession>
<evidence type="ECO:0000256" key="1">
    <source>
        <dbReference type="ARBA" id="ARBA00001962"/>
    </source>
</evidence>
<dbReference type="AlphaFoldDB" id="A0A0U1DNL3"/>
<dbReference type="GO" id="GO:0004497">
    <property type="term" value="F:monooxygenase activity"/>
    <property type="evidence" value="ECO:0007669"/>
    <property type="project" value="UniProtKB-ARBA"/>
</dbReference>
<keyword evidence="4" id="KW-0442">Lipid degradation</keyword>
<dbReference type="InterPro" id="IPR017941">
    <property type="entry name" value="Rieske_2Fe-2S"/>
</dbReference>
<evidence type="ECO:0000313" key="13">
    <source>
        <dbReference type="EMBL" id="CQD19804.1"/>
    </source>
</evidence>
<dbReference type="PANTHER" id="PTHR21266">
    <property type="entry name" value="IRON-SULFUR DOMAIN CONTAINING PROTEIN"/>
    <property type="match status" value="1"/>
</dbReference>
<dbReference type="FunFam" id="3.90.380.10:FF:000004">
    <property type="entry name" value="3-ketosteroid-9-alpha-hydroxylase oxygenase subunit"/>
    <property type="match status" value="1"/>
</dbReference>
<evidence type="ECO:0000256" key="2">
    <source>
        <dbReference type="ARBA" id="ARBA00022714"/>
    </source>
</evidence>
<evidence type="ECO:0000256" key="9">
    <source>
        <dbReference type="ARBA" id="ARBA00030944"/>
    </source>
</evidence>
<comment type="subunit">
    <text evidence="10">Homotrimer. The two-component system 3-ketosteroid-9-alpha-monooxygenase is composed of an oxygenase component KshA and a reductase component KshB.</text>
</comment>
<sequence>MTVLSKDSTGAAVREIDVGTTPTRFARGWHCLGMVSDFIDGKPHSITAFGTKLVVFADSEGAVHVLDAYCRHLGGDLSQGAIKGDAVACPFHDWRWAGNGRCTQVPYAKRAPRLARTRVWLSSIRAGLLFVWHDPEGSAPSPHLDIPDIPEFQDEGWTEWSWRTEVIGSNCREIVDNIVDMAHFYYIHFGFPTYFKNVFEGQVASQYLRTIGRPDVNLGGSHYAGEQILDSEASYFGPSFMINRLHNSYGGYEVEAILVNCHYPVTPDSFVLQWGIMVRRPQGLSDEATDLLLRAFTDGVSQGFLQDVEIWKNKTRIDNPLLVEEDGPVYQLRRWYEQFYVDAADVTPEMTDRFEYEVDTTAANEYWRAEVAENLRKRETSTAAVPDTSETAAPGLDQPSPGRAV</sequence>
<evidence type="ECO:0000256" key="5">
    <source>
        <dbReference type="ARBA" id="ARBA00023002"/>
    </source>
</evidence>
<dbReference type="InterPro" id="IPR045605">
    <property type="entry name" value="KshA-like_C"/>
</dbReference>
<evidence type="ECO:0000256" key="7">
    <source>
        <dbReference type="ARBA" id="ARBA00023014"/>
    </source>
</evidence>
<keyword evidence="6" id="KW-0408">Iron</keyword>
<dbReference type="GO" id="GO:0008203">
    <property type="term" value="P:cholesterol metabolic process"/>
    <property type="evidence" value="ECO:0007669"/>
    <property type="project" value="InterPro"/>
</dbReference>
<evidence type="ECO:0000256" key="4">
    <source>
        <dbReference type="ARBA" id="ARBA00022963"/>
    </source>
</evidence>
<keyword evidence="7" id="KW-0411">Iron-sulfur</keyword>
<name>A0A0U1DNL3_9MYCO</name>
<evidence type="ECO:0000313" key="14">
    <source>
        <dbReference type="Proteomes" id="UP000182227"/>
    </source>
</evidence>
<dbReference type="InterPro" id="IPR050584">
    <property type="entry name" value="Cholesterol_7-desaturase"/>
</dbReference>
<dbReference type="Proteomes" id="UP000182227">
    <property type="component" value="Unassembled WGS sequence"/>
</dbReference>
<feature type="region of interest" description="Disordered" evidence="11">
    <location>
        <begin position="377"/>
        <end position="405"/>
    </location>
</feature>
<dbReference type="Gene3D" id="3.90.380.10">
    <property type="entry name" value="Naphthalene 1,2-dioxygenase Alpha Subunit, Chain A, domain 1"/>
    <property type="match status" value="1"/>
</dbReference>
<dbReference type="PROSITE" id="PS51296">
    <property type="entry name" value="RIESKE"/>
    <property type="match status" value="1"/>
</dbReference>
<keyword evidence="8" id="KW-0443">Lipid metabolism</keyword>
<evidence type="ECO:0000256" key="10">
    <source>
        <dbReference type="ARBA" id="ARBA00046982"/>
    </source>
</evidence>
<dbReference type="Pfam" id="PF19298">
    <property type="entry name" value="KshA_C"/>
    <property type="match status" value="1"/>
</dbReference>
<evidence type="ECO:0000256" key="8">
    <source>
        <dbReference type="ARBA" id="ARBA00023221"/>
    </source>
</evidence>
<keyword evidence="8" id="KW-0753">Steroid metabolism</keyword>